<dbReference type="OrthoDB" id="9797989at2"/>
<dbReference type="Proteomes" id="UP000249579">
    <property type="component" value="Unassembled WGS sequence"/>
</dbReference>
<dbReference type="InterPro" id="IPR016181">
    <property type="entry name" value="Acyl_CoA_acyltransferase"/>
</dbReference>
<evidence type="ECO:0000313" key="1">
    <source>
        <dbReference type="EMBL" id="RAK49095.1"/>
    </source>
</evidence>
<dbReference type="EMBL" id="PZJG01000004">
    <property type="protein sequence ID" value="RAK49095.1"/>
    <property type="molecule type" value="Genomic_DNA"/>
</dbReference>
<dbReference type="GO" id="GO:0016747">
    <property type="term" value="F:acyltransferase activity, transferring groups other than amino-acyl groups"/>
    <property type="evidence" value="ECO:0007669"/>
    <property type="project" value="InterPro"/>
</dbReference>
<protein>
    <submittedName>
        <fullName evidence="1">GNAT family N-acetyltransferase</fullName>
    </submittedName>
</protein>
<sequence length="179" mass="20859">MFFCFDKYNNRSVLMEFRRLTINDEILFMEYFNAWGDEQKSIVPSATNIKRYKSFQDFINNLEERERLYEVLNTTLFLIDDGKIIGSSNVRHHLNEFLTNYGGHVGYGVRPDMRGQGYASKILNESLKFLKSLNVEKALITCDEENIASRKVILNNGGVQDQSHIREDGGVTNRFWIEI</sequence>
<dbReference type="PANTHER" id="PTHR39173">
    <property type="entry name" value="ACETYLTRANSFERASE"/>
    <property type="match status" value="1"/>
</dbReference>
<gene>
    <name evidence="1" type="ORF">BHX94_07030</name>
</gene>
<dbReference type="Gene3D" id="3.40.630.30">
    <property type="match status" value="1"/>
</dbReference>
<comment type="caution">
    <text evidence="1">The sequence shown here is derived from an EMBL/GenBank/DDBJ whole genome shotgun (WGS) entry which is preliminary data.</text>
</comment>
<name>A0A328A3J4_9STAP</name>
<dbReference type="CDD" id="cd04301">
    <property type="entry name" value="NAT_SF"/>
    <property type="match status" value="1"/>
</dbReference>
<dbReference type="PROSITE" id="PS51186">
    <property type="entry name" value="GNAT"/>
    <property type="match status" value="1"/>
</dbReference>
<dbReference type="SUPFAM" id="SSF55729">
    <property type="entry name" value="Acyl-CoA N-acyltransferases (Nat)"/>
    <property type="match status" value="1"/>
</dbReference>
<dbReference type="AlphaFoldDB" id="A0A328A3J4"/>
<organism evidence="1 2">
    <name type="scientific">Macrococcoides bohemicum</name>
    <dbReference type="NCBI Taxonomy" id="1903056"/>
    <lineage>
        <taxon>Bacteria</taxon>
        <taxon>Bacillati</taxon>
        <taxon>Bacillota</taxon>
        <taxon>Bacilli</taxon>
        <taxon>Bacillales</taxon>
        <taxon>Staphylococcaceae</taxon>
        <taxon>Macrococcoides</taxon>
    </lineage>
</organism>
<keyword evidence="1" id="KW-0808">Transferase</keyword>
<accession>A0A328A3J4</accession>
<reference evidence="1 2" key="1">
    <citation type="journal article" date="2018" name="Front. Microbiol.">
        <title>Description and Comparative Genomics of Macrococcus caseolyticus subsp. hominis subsp. nov., Macrococcus goetzii sp. nov., Macrococcus epidermidis sp. nov., and Macrococcus bohemicus sp. nov., Novel Macrococci From Human Clinical Material With Virulence Potential and Suspected Uptake of Foreign DNA by Natural Transformation.</title>
        <authorList>
            <person name="Maslanova I."/>
            <person name="Wertheimer Z."/>
            <person name="Sedlacek I."/>
            <person name="Svec P."/>
            <person name="Indrakova A."/>
            <person name="Kovarovic V."/>
            <person name="Schumann P."/>
            <person name="Sproer C."/>
            <person name="Kralova S."/>
            <person name="Sedo O."/>
            <person name="Kristofova L."/>
            <person name="Vrbovska V."/>
            <person name="Fuzik T."/>
            <person name="Petras P."/>
            <person name="Zdrahal Z."/>
            <person name="Ruzickova V."/>
            <person name="Doskar J."/>
            <person name="Pantucek R."/>
        </authorList>
    </citation>
    <scope>NUCLEOTIDE SEQUENCE [LARGE SCALE GENOMIC DNA]</scope>
    <source>
        <strain evidence="1 2">03/115</strain>
    </source>
</reference>
<evidence type="ECO:0000313" key="2">
    <source>
        <dbReference type="Proteomes" id="UP000249579"/>
    </source>
</evidence>
<dbReference type="Pfam" id="PF13302">
    <property type="entry name" value="Acetyltransf_3"/>
    <property type="match status" value="1"/>
</dbReference>
<dbReference type="PANTHER" id="PTHR39173:SF1">
    <property type="entry name" value="ACETYLTRANSFERASE"/>
    <property type="match status" value="1"/>
</dbReference>
<dbReference type="InterPro" id="IPR000182">
    <property type="entry name" value="GNAT_dom"/>
</dbReference>
<proteinExistence type="predicted"/>